<dbReference type="Proteomes" id="UP001652442">
    <property type="component" value="Unassembled WGS sequence"/>
</dbReference>
<organism evidence="2 3">
    <name type="scientific">Brotonthovivens ammoniilytica</name>
    <dbReference type="NCBI Taxonomy" id="2981725"/>
    <lineage>
        <taxon>Bacteria</taxon>
        <taxon>Bacillati</taxon>
        <taxon>Bacillota</taxon>
        <taxon>Clostridia</taxon>
        <taxon>Lachnospirales</taxon>
        <taxon>Lachnospiraceae</taxon>
        <taxon>Brotonthovivens</taxon>
    </lineage>
</organism>
<evidence type="ECO:0000313" key="3">
    <source>
        <dbReference type="Proteomes" id="UP001652442"/>
    </source>
</evidence>
<accession>A0ABT2TMZ4</accession>
<name>A0ABT2TMZ4_9FIRM</name>
<dbReference type="Pfam" id="PF08463">
    <property type="entry name" value="EcoEI_R_C"/>
    <property type="match status" value="1"/>
</dbReference>
<proteinExistence type="predicted"/>
<sequence length="163" mass="18657">MISDKEDTLIECSRGYGEAEKPEDYLDAFSEYIRTHMNEIVALNIAYTRPKDLTRDALKTLRLTLDREYLTTQQLNTAITELTNEEIVADIISLICRYAIGSALLSHEARICRAVDKLKKAYNFSKQELSWIGRMEKYLMEESVLNVQVFDGDGRFKSNGGFA</sequence>
<protein>
    <recommendedName>
        <fullName evidence="1">EcoEI R protein C-terminal domain-containing protein</fullName>
    </recommendedName>
</protein>
<reference evidence="2 3" key="1">
    <citation type="journal article" date="2021" name="ISME Commun">
        <title>Automated analysis of genomic sequences facilitates high-throughput and comprehensive description of bacteria.</title>
        <authorList>
            <person name="Hitch T.C.A."/>
        </authorList>
    </citation>
    <scope>NUCLEOTIDE SEQUENCE [LARGE SCALE GENOMIC DNA]</scope>
    <source>
        <strain evidence="2 3">Sanger_109</strain>
    </source>
</reference>
<gene>
    <name evidence="2" type="ORF">OCV88_12665</name>
</gene>
<dbReference type="InterPro" id="IPR013670">
    <property type="entry name" value="EcoEI_R_C_dom"/>
</dbReference>
<dbReference type="PANTHER" id="PTHR47396">
    <property type="entry name" value="TYPE I RESTRICTION ENZYME ECOKI R PROTEIN"/>
    <property type="match status" value="1"/>
</dbReference>
<dbReference type="PANTHER" id="PTHR47396:SF1">
    <property type="entry name" value="ATP-DEPENDENT HELICASE IRC3-RELATED"/>
    <property type="match status" value="1"/>
</dbReference>
<evidence type="ECO:0000259" key="1">
    <source>
        <dbReference type="Pfam" id="PF08463"/>
    </source>
</evidence>
<evidence type="ECO:0000313" key="2">
    <source>
        <dbReference type="EMBL" id="MCU6763166.1"/>
    </source>
</evidence>
<feature type="domain" description="EcoEI R protein C-terminal" evidence="1">
    <location>
        <begin position="23"/>
        <end position="162"/>
    </location>
</feature>
<dbReference type="InterPro" id="IPR050742">
    <property type="entry name" value="Helicase_Restrict-Modif_Enz"/>
</dbReference>
<keyword evidence="3" id="KW-1185">Reference proteome</keyword>
<dbReference type="EMBL" id="JAOQJQ010000005">
    <property type="protein sequence ID" value="MCU6763166.1"/>
    <property type="molecule type" value="Genomic_DNA"/>
</dbReference>
<comment type="caution">
    <text evidence="2">The sequence shown here is derived from an EMBL/GenBank/DDBJ whole genome shotgun (WGS) entry which is preliminary data.</text>
</comment>
<dbReference type="RefSeq" id="WP_262591269.1">
    <property type="nucleotide sequence ID" value="NZ_JAOQJQ010000005.1"/>
</dbReference>